<dbReference type="OrthoDB" id="416119at2759"/>
<dbReference type="AlphaFoldDB" id="A0A5B6W532"/>
<protein>
    <submittedName>
        <fullName evidence="1">BZIP-like protein</fullName>
    </submittedName>
</protein>
<reference evidence="2" key="1">
    <citation type="journal article" date="2019" name="Plant Biotechnol. J.">
        <title>Genome sequencing of the Australian wild diploid species Gossypium australe highlights disease resistance and delayed gland morphogenesis.</title>
        <authorList>
            <person name="Cai Y."/>
            <person name="Cai X."/>
            <person name="Wang Q."/>
            <person name="Wang P."/>
            <person name="Zhang Y."/>
            <person name="Cai C."/>
            <person name="Xu Y."/>
            <person name="Wang K."/>
            <person name="Zhou Z."/>
            <person name="Wang C."/>
            <person name="Geng S."/>
            <person name="Li B."/>
            <person name="Dong Q."/>
            <person name="Hou Y."/>
            <person name="Wang H."/>
            <person name="Ai P."/>
            <person name="Liu Z."/>
            <person name="Yi F."/>
            <person name="Sun M."/>
            <person name="An G."/>
            <person name="Cheng J."/>
            <person name="Zhang Y."/>
            <person name="Shi Q."/>
            <person name="Xie Y."/>
            <person name="Shi X."/>
            <person name="Chang Y."/>
            <person name="Huang F."/>
            <person name="Chen Y."/>
            <person name="Hong S."/>
            <person name="Mi L."/>
            <person name="Sun Q."/>
            <person name="Zhang L."/>
            <person name="Zhou B."/>
            <person name="Peng R."/>
            <person name="Zhang X."/>
            <person name="Liu F."/>
        </authorList>
    </citation>
    <scope>NUCLEOTIDE SEQUENCE [LARGE SCALE GENOMIC DNA]</scope>
    <source>
        <strain evidence="2">cv. PA1801</strain>
    </source>
</reference>
<proteinExistence type="predicted"/>
<sequence length="214" mass="25031">MSECSSNFTPYIHHGKRRVNVIKIILREYEVCFSQCVNFEKSIAFFSSNMIELNKTIASQILNVRCSTNPEKYLGLSNMVGRGRRLFTSDSNEYDALFFNVKILCMELESIIGKFWWQKKGGSLVRIEEVVHSRIRWGTGFRSLLKFNVALLAKQLLRLICSPNYLLACMLKAKYFKEADFLNSKLDWRWYERLNLGGNSGAWKWGFQSSNYWQ</sequence>
<gene>
    <name evidence="1" type="ORF">EPI10_010709</name>
</gene>
<accession>A0A5B6W532</accession>
<name>A0A5B6W532_9ROSI</name>
<dbReference type="Proteomes" id="UP000325315">
    <property type="component" value="Unassembled WGS sequence"/>
</dbReference>
<dbReference type="EMBL" id="SMMG02000004">
    <property type="protein sequence ID" value="KAA3476761.1"/>
    <property type="molecule type" value="Genomic_DNA"/>
</dbReference>
<evidence type="ECO:0000313" key="2">
    <source>
        <dbReference type="Proteomes" id="UP000325315"/>
    </source>
</evidence>
<comment type="caution">
    <text evidence="1">The sequence shown here is derived from an EMBL/GenBank/DDBJ whole genome shotgun (WGS) entry which is preliminary data.</text>
</comment>
<evidence type="ECO:0000313" key="1">
    <source>
        <dbReference type="EMBL" id="KAA3476761.1"/>
    </source>
</evidence>
<organism evidence="1 2">
    <name type="scientific">Gossypium australe</name>
    <dbReference type="NCBI Taxonomy" id="47621"/>
    <lineage>
        <taxon>Eukaryota</taxon>
        <taxon>Viridiplantae</taxon>
        <taxon>Streptophyta</taxon>
        <taxon>Embryophyta</taxon>
        <taxon>Tracheophyta</taxon>
        <taxon>Spermatophyta</taxon>
        <taxon>Magnoliopsida</taxon>
        <taxon>eudicotyledons</taxon>
        <taxon>Gunneridae</taxon>
        <taxon>Pentapetalae</taxon>
        <taxon>rosids</taxon>
        <taxon>malvids</taxon>
        <taxon>Malvales</taxon>
        <taxon>Malvaceae</taxon>
        <taxon>Malvoideae</taxon>
        <taxon>Gossypium</taxon>
    </lineage>
</organism>
<keyword evidence="2" id="KW-1185">Reference proteome</keyword>